<evidence type="ECO:0000313" key="1">
    <source>
        <dbReference type="EMBL" id="AWY06519.1"/>
    </source>
</evidence>
<keyword evidence="2" id="KW-1185">Reference proteome</keyword>
<protein>
    <submittedName>
        <fullName evidence="1">Minor tail protein</fullName>
    </submittedName>
</protein>
<dbReference type="EMBL" id="MH271318">
    <property type="protein sequence ID" value="AWY06519.1"/>
    <property type="molecule type" value="Genomic_DNA"/>
</dbReference>
<dbReference type="GeneID" id="54993633"/>
<proteinExistence type="predicted"/>
<name>A0A2Z4Q9L2_9CAUD</name>
<accession>A0A2Z4Q9L2</accession>
<gene>
    <name evidence="1" type="primary">17</name>
    <name evidence="1" type="ORF">PBI_TRINE_17</name>
</gene>
<organism evidence="1 2">
    <name type="scientific">Gordonia phage Trine</name>
    <dbReference type="NCBI Taxonomy" id="2201431"/>
    <lineage>
        <taxon>Viruses</taxon>
        <taxon>Duplodnaviria</taxon>
        <taxon>Heunggongvirae</taxon>
        <taxon>Uroviricota</taxon>
        <taxon>Caudoviricetes</taxon>
        <taxon>Trinevirus</taxon>
        <taxon>Trinevirus trine</taxon>
    </lineage>
</organism>
<reference evidence="2" key="1">
    <citation type="submission" date="2018-04" db="EMBL/GenBank/DDBJ databases">
        <authorList>
            <person name="Go L.Y."/>
            <person name="Mitchell J.A."/>
        </authorList>
    </citation>
    <scope>NUCLEOTIDE SEQUENCE [LARGE SCALE GENOMIC DNA]</scope>
</reference>
<dbReference type="KEGG" id="vg:54993633"/>
<dbReference type="Proteomes" id="UP000250672">
    <property type="component" value="Genome"/>
</dbReference>
<sequence length="285" mass="31629">MSRGRNVRYISPKGNVWHLHGDQMGEEGVYLTSLSGIYHPERVPTVLTPAYKRGAIPGPPKTNASRVGLKIFTSAENSAEWERVESRWWSDWSDEEDGILQVESLSDGSYRWQPIRIESYPSDPFDYEPEEDMAWTMSCISYDPGWRGRLITSSATGTGAKTIKLANPGDVELWPHFAGEPKSGIKLPDGLGATLGATAAQDKSMVPLPDDMDPSEGDWLVITDQLEVPIENTANTQVVARMAGMLFQHPVPPGTWPPVEVPIRLGDSDTTVRAYMQTVYQRPWG</sequence>
<evidence type="ECO:0000313" key="2">
    <source>
        <dbReference type="Proteomes" id="UP000250672"/>
    </source>
</evidence>
<dbReference type="RefSeq" id="YP_009803074.1">
    <property type="nucleotide sequence ID" value="NC_047991.1"/>
</dbReference>